<feature type="domain" description="Ima1 N-terminal" evidence="7">
    <location>
        <begin position="12"/>
        <end position="140"/>
    </location>
</feature>
<proteinExistence type="predicted"/>
<evidence type="ECO:0000256" key="2">
    <source>
        <dbReference type="ARBA" id="ARBA00022692"/>
    </source>
</evidence>
<dbReference type="Proteomes" id="UP000298030">
    <property type="component" value="Unassembled WGS sequence"/>
</dbReference>
<organism evidence="8 9">
    <name type="scientific">Coprinellus micaceus</name>
    <name type="common">Glistening ink-cap mushroom</name>
    <name type="synonym">Coprinus micaceus</name>
    <dbReference type="NCBI Taxonomy" id="71717"/>
    <lineage>
        <taxon>Eukaryota</taxon>
        <taxon>Fungi</taxon>
        <taxon>Dikarya</taxon>
        <taxon>Basidiomycota</taxon>
        <taxon>Agaricomycotina</taxon>
        <taxon>Agaricomycetes</taxon>
        <taxon>Agaricomycetidae</taxon>
        <taxon>Agaricales</taxon>
        <taxon>Agaricineae</taxon>
        <taxon>Psathyrellaceae</taxon>
        <taxon>Coprinellus</taxon>
    </lineage>
</organism>
<name>A0A4Y7TXT5_COPMI</name>
<evidence type="ECO:0000259" key="7">
    <source>
        <dbReference type="Pfam" id="PF09779"/>
    </source>
</evidence>
<evidence type="ECO:0000256" key="4">
    <source>
        <dbReference type="ARBA" id="ARBA00023136"/>
    </source>
</evidence>
<dbReference type="PANTHER" id="PTHR28538">
    <property type="entry name" value="INTEGRAL INNER NUCLEAR MEMBRANE PROTEIN IMA1"/>
    <property type="match status" value="1"/>
</dbReference>
<dbReference type="InterPro" id="IPR042321">
    <property type="entry name" value="Ima1"/>
</dbReference>
<dbReference type="OrthoDB" id="5966927at2759"/>
<accession>A0A4Y7TXT5</accession>
<dbReference type="GO" id="GO:0044732">
    <property type="term" value="C:mitotic spindle pole body"/>
    <property type="evidence" value="ECO:0007669"/>
    <property type="project" value="TreeGrafter"/>
</dbReference>
<comment type="subcellular location">
    <subcellularLocation>
        <location evidence="1">Nucleus inner membrane</location>
        <topology evidence="1">Multi-pass membrane protein</topology>
    </subcellularLocation>
</comment>
<dbReference type="InterPro" id="IPR018617">
    <property type="entry name" value="Ima1_N"/>
</dbReference>
<feature type="transmembrane region" description="Helical" evidence="6">
    <location>
        <begin position="498"/>
        <end position="517"/>
    </location>
</feature>
<dbReference type="GO" id="GO:0071765">
    <property type="term" value="P:nuclear inner membrane organization"/>
    <property type="evidence" value="ECO:0007669"/>
    <property type="project" value="InterPro"/>
</dbReference>
<keyword evidence="4 6" id="KW-0472">Membrane</keyword>
<gene>
    <name evidence="8" type="ORF">FA13DRAFT_1770050</name>
</gene>
<keyword evidence="9" id="KW-1185">Reference proteome</keyword>
<keyword evidence="5" id="KW-0539">Nucleus</keyword>
<keyword evidence="3 6" id="KW-1133">Transmembrane helix</keyword>
<evidence type="ECO:0000256" key="6">
    <source>
        <dbReference type="SAM" id="Phobius"/>
    </source>
</evidence>
<comment type="caution">
    <text evidence="8">The sequence shown here is derived from an EMBL/GenBank/DDBJ whole genome shotgun (WGS) entry which is preliminary data.</text>
</comment>
<dbReference type="STRING" id="71717.A0A4Y7TXT5"/>
<evidence type="ECO:0000256" key="5">
    <source>
        <dbReference type="ARBA" id="ARBA00023242"/>
    </source>
</evidence>
<evidence type="ECO:0000313" key="9">
    <source>
        <dbReference type="Proteomes" id="UP000298030"/>
    </source>
</evidence>
<reference evidence="8 9" key="1">
    <citation type="journal article" date="2019" name="Nat. Ecol. Evol.">
        <title>Megaphylogeny resolves global patterns of mushroom evolution.</title>
        <authorList>
            <person name="Varga T."/>
            <person name="Krizsan K."/>
            <person name="Foldi C."/>
            <person name="Dima B."/>
            <person name="Sanchez-Garcia M."/>
            <person name="Sanchez-Ramirez S."/>
            <person name="Szollosi G.J."/>
            <person name="Szarkandi J.G."/>
            <person name="Papp V."/>
            <person name="Albert L."/>
            <person name="Andreopoulos W."/>
            <person name="Angelini C."/>
            <person name="Antonin V."/>
            <person name="Barry K.W."/>
            <person name="Bougher N.L."/>
            <person name="Buchanan P."/>
            <person name="Buyck B."/>
            <person name="Bense V."/>
            <person name="Catcheside P."/>
            <person name="Chovatia M."/>
            <person name="Cooper J."/>
            <person name="Damon W."/>
            <person name="Desjardin D."/>
            <person name="Finy P."/>
            <person name="Geml J."/>
            <person name="Haridas S."/>
            <person name="Hughes K."/>
            <person name="Justo A."/>
            <person name="Karasinski D."/>
            <person name="Kautmanova I."/>
            <person name="Kiss B."/>
            <person name="Kocsube S."/>
            <person name="Kotiranta H."/>
            <person name="LaButti K.M."/>
            <person name="Lechner B.E."/>
            <person name="Liimatainen K."/>
            <person name="Lipzen A."/>
            <person name="Lukacs Z."/>
            <person name="Mihaltcheva S."/>
            <person name="Morgado L.N."/>
            <person name="Niskanen T."/>
            <person name="Noordeloos M.E."/>
            <person name="Ohm R.A."/>
            <person name="Ortiz-Santana B."/>
            <person name="Ovrebo C."/>
            <person name="Racz N."/>
            <person name="Riley R."/>
            <person name="Savchenko A."/>
            <person name="Shiryaev A."/>
            <person name="Soop K."/>
            <person name="Spirin V."/>
            <person name="Szebenyi C."/>
            <person name="Tomsovsky M."/>
            <person name="Tulloss R.E."/>
            <person name="Uehling J."/>
            <person name="Grigoriev I.V."/>
            <person name="Vagvolgyi C."/>
            <person name="Papp T."/>
            <person name="Martin F.M."/>
            <person name="Miettinen O."/>
            <person name="Hibbett D.S."/>
            <person name="Nagy L.G."/>
        </authorList>
    </citation>
    <scope>NUCLEOTIDE SEQUENCE [LARGE SCALE GENOMIC DNA]</scope>
    <source>
        <strain evidence="8 9">FP101781</strain>
    </source>
</reference>
<evidence type="ECO:0000256" key="1">
    <source>
        <dbReference type="ARBA" id="ARBA00004473"/>
    </source>
</evidence>
<dbReference type="GO" id="GO:0034992">
    <property type="term" value="C:microtubule organizing center attachment site"/>
    <property type="evidence" value="ECO:0007669"/>
    <property type="project" value="TreeGrafter"/>
</dbReference>
<dbReference type="AlphaFoldDB" id="A0A4Y7TXT5"/>
<feature type="transmembrane region" description="Helical" evidence="6">
    <location>
        <begin position="263"/>
        <end position="284"/>
    </location>
</feature>
<feature type="transmembrane region" description="Helical" evidence="6">
    <location>
        <begin position="296"/>
        <end position="319"/>
    </location>
</feature>
<protein>
    <recommendedName>
        <fullName evidence="7">Ima1 N-terminal domain-containing protein</fullName>
    </recommendedName>
</protein>
<feature type="transmembrane region" description="Helical" evidence="6">
    <location>
        <begin position="192"/>
        <end position="212"/>
    </location>
</feature>
<dbReference type="EMBL" id="QPFP01000002">
    <property type="protein sequence ID" value="TEB38986.1"/>
    <property type="molecule type" value="Genomic_DNA"/>
</dbReference>
<dbReference type="Pfam" id="PF09779">
    <property type="entry name" value="Ima1_N"/>
    <property type="match status" value="1"/>
</dbReference>
<sequence length="536" mass="60877">MSALFRRRSTVICWFCNSTQTPLPPNPRNFRCRACHCWNRYNEREEIISDEPAMHEEYMNRKNFMKRASLSKERLPNAFSNGPFCHACQTNQTLLIGLLSNYLPAQDTPLHEQRLREYPNYRASLEARYPPVCEACQPAVDEEIQRKEQMARQKALGHWLKEGKVRQQRMSGTPQLKEKVVVENWWWKIRGALWGACSAGSIILISLTLFSLHPLPSISFLASILPVFVVTSLLWTAWDPTYMTIQKGALQGRDVRVHGKHNYIALQLSAWLSRLLISLVLAFGHRSAFLTRYVSAYPRIYLSLCFLIELAALFAYYTCLQVQHPPPIRLIDTHAHFRDTFSRSATPATAQSSLVPTPTNGSFPKSFDGGGADLLASLTLSNKPIMTPPRPVFGLPSFGSSSTSQVGTPRAPEHCIPLPDPDEDAMDIDVDEYGNPSPQKRRVNGDDYSSWLRPQRFFAPEKPTGLESLFEQTKLRDDDAMVIDGQPPPRHLEWKWRIWIPIFVTASCLSLALYAWFSRRGRDSSLVLVPMSGAEL</sequence>
<dbReference type="GO" id="GO:0034506">
    <property type="term" value="C:chromosome, centromeric core domain"/>
    <property type="evidence" value="ECO:0007669"/>
    <property type="project" value="TreeGrafter"/>
</dbReference>
<evidence type="ECO:0000256" key="3">
    <source>
        <dbReference type="ARBA" id="ARBA00022989"/>
    </source>
</evidence>
<evidence type="ECO:0000313" key="8">
    <source>
        <dbReference type="EMBL" id="TEB38986.1"/>
    </source>
</evidence>
<feature type="transmembrane region" description="Helical" evidence="6">
    <location>
        <begin position="218"/>
        <end position="238"/>
    </location>
</feature>
<dbReference type="GO" id="GO:0005637">
    <property type="term" value="C:nuclear inner membrane"/>
    <property type="evidence" value="ECO:0007669"/>
    <property type="project" value="UniProtKB-SubCell"/>
</dbReference>
<dbReference type="PANTHER" id="PTHR28538:SF1">
    <property type="entry name" value="INTEGRAL INNER NUCLEAR MEMBRANE PROTEIN IMA1"/>
    <property type="match status" value="1"/>
</dbReference>
<keyword evidence="2 6" id="KW-0812">Transmembrane</keyword>